<feature type="compositionally biased region" description="Polar residues" evidence="7">
    <location>
        <begin position="246"/>
        <end position="265"/>
    </location>
</feature>
<feature type="compositionally biased region" description="Polar residues" evidence="7">
    <location>
        <begin position="218"/>
        <end position="228"/>
    </location>
</feature>
<reference evidence="9 10" key="1">
    <citation type="submission" date="2025-05" db="UniProtKB">
        <authorList>
            <consortium name="RefSeq"/>
        </authorList>
    </citation>
    <scope>IDENTIFICATION</scope>
    <source>
        <tissue evidence="9 10">Blood</tissue>
    </source>
</reference>
<evidence type="ECO:0000256" key="6">
    <source>
        <dbReference type="PROSITE-ProRule" id="PRU00259"/>
    </source>
</evidence>
<keyword evidence="8" id="KW-1185">Reference proteome</keyword>
<evidence type="ECO:0000256" key="3">
    <source>
        <dbReference type="ARBA" id="ARBA00022737"/>
    </source>
</evidence>
<evidence type="ECO:0000313" key="10">
    <source>
        <dbReference type="RefSeq" id="XP_070435946.1"/>
    </source>
</evidence>
<dbReference type="InterPro" id="IPR028435">
    <property type="entry name" value="Plakophilin/d_Catenin"/>
</dbReference>
<keyword evidence="5" id="KW-0965">Cell junction</keyword>
<dbReference type="SUPFAM" id="SSF48371">
    <property type="entry name" value="ARM repeat"/>
    <property type="match status" value="1"/>
</dbReference>
<dbReference type="RefSeq" id="XP_008520500.1">
    <property type="nucleotide sequence ID" value="XM_008522278.2"/>
</dbReference>
<feature type="repeat" description="ARM" evidence="6">
    <location>
        <begin position="569"/>
        <end position="596"/>
    </location>
</feature>
<dbReference type="InterPro" id="IPR011989">
    <property type="entry name" value="ARM-like"/>
</dbReference>
<dbReference type="PANTHER" id="PTHR10372">
    <property type="entry name" value="PLAKOPHILLIN-RELATED"/>
    <property type="match status" value="1"/>
</dbReference>
<feature type="compositionally biased region" description="Polar residues" evidence="7">
    <location>
        <begin position="1066"/>
        <end position="1076"/>
    </location>
</feature>
<feature type="repeat" description="ARM" evidence="6">
    <location>
        <begin position="613"/>
        <end position="656"/>
    </location>
</feature>
<sequence length="1191" mass="131774">MPAPEQASLVEEGQPQTRQEAAATGPGMEPETTATTILASVKEQELQFQRLTRELEVERQIVASQLERCRLGAESPSIASTSSTEKSFPWRSADVPNTGVNKPRVSDAVHPNNYLIRTEPEQGTLYSPEQTSLHERSLGNSRSSTQMNSYSDSGYQEAGSFHNSQNLSKADTRPQHSFIGSTNNHLVRNSRAEGQTLVQPSVASRAMRRVSSVPSRAQSPSYVISTGVSPSRGSLRTSLGSGFGSPSVTDSRPLNPSAYSSTTLPAQRAASPYSAQRPVSPAAVRRIASVTSRQTSNPNGPTPQYQTTTRVGSPLTLTDAQTRVASPSQGQVESSSPKRSGMTAVPQHLGPSLQRTVHDMEQFGQQQYDIYERMVPPRPDSLTGLRSSYASQHSQLGQDLRSVVSPDLHITPIYEGRTYYSPVYRSPNHGTVELQGSQTALYRTGSVGVGNLQRTSSQRSTLTYQRNNYALNATATYAEPYRPIQYRVQECSYNRLQHAAPADDGTTRSPSIDSIQKDPREFAWRDPELPEVIHMLQHQFPSVQANAAAYLQHLCFGDNKVKTEVCRLGGIKHLVDLLDHRVLEVQKNACGALRNLVFGKSTDENKIAMKNVGGIPALLRLLRKSVDAEVRELVTGVLWNLSSCDAVKMTIIRDALSTLTNTVIVPHSGWNNSSFDDDHKIKFQTSLVLRNTTGCLRNLSSAGEEARKQMRSCEGLVDSLLYVIHTCVNTSDYDSKTVENCVCTLRNLSYRLELEVPQARLLGLNELDDLLGKESPSKDSEPSCWGKKKKKKKRTPQEDQWDGVGPIPGLSKSPKGVEMLWHPSVVKPYLTLLAESSNPATLEGSAGSLQNLSAGNWKFAAYIRAAVRKEKGLPILVELLRMDNDRVVSSVATALRNMALDVRNKELIGKYAMRDLVNRLPGGSGPSVLSDETMAAICCALHEVTSKNMENAKALADSGGIEKLVNITKGRGDRSSLKVVKAAAQVLNTLWQYRDLRSIYKKDGWNQNHFITPVSTLERDRFKSHPSLSTTNQQMSPIIQSVGSTSSSPALLGIRDPRSEYDRTQPPMQYYNSQGDATHKGLYPGSSKPSPIYISSYSSPAREQNRRLQHQQLYYSQDDSNRKNFDAYRLYLQSPHSYEDPYFDDRVHFPASTDYSTQYGLKSTTNYVDFYSTKRPSYRAEQYPGSPDSWV</sequence>
<feature type="region of interest" description="Disordered" evidence="7">
    <location>
        <begin position="118"/>
        <end position="173"/>
    </location>
</feature>
<feature type="region of interest" description="Disordered" evidence="7">
    <location>
        <begin position="193"/>
        <end position="347"/>
    </location>
</feature>
<evidence type="ECO:0000256" key="1">
    <source>
        <dbReference type="ARBA" id="ARBA00004282"/>
    </source>
</evidence>
<feature type="compositionally biased region" description="Low complexity" evidence="7">
    <location>
        <begin position="200"/>
        <end position="217"/>
    </location>
</feature>
<dbReference type="Proteomes" id="UP001652662">
    <property type="component" value="Chromosome 17"/>
</dbReference>
<dbReference type="SMART" id="SM00185">
    <property type="entry name" value="ARM"/>
    <property type="match status" value="6"/>
</dbReference>
<organism evidence="8 11">
    <name type="scientific">Equus przewalskii</name>
    <name type="common">Przewalski's horse</name>
    <name type="synonym">Equus caballus przewalskii</name>
    <dbReference type="NCBI Taxonomy" id="9798"/>
    <lineage>
        <taxon>Eukaryota</taxon>
        <taxon>Metazoa</taxon>
        <taxon>Chordata</taxon>
        <taxon>Craniata</taxon>
        <taxon>Vertebrata</taxon>
        <taxon>Euteleostomi</taxon>
        <taxon>Mammalia</taxon>
        <taxon>Eutheria</taxon>
        <taxon>Laurasiatheria</taxon>
        <taxon>Perissodactyla</taxon>
        <taxon>Equidae</taxon>
        <taxon>Equus</taxon>
    </lineage>
</organism>
<accession>A0ABM4L678</accession>
<feature type="repeat" description="ARM" evidence="6">
    <location>
        <begin position="871"/>
        <end position="908"/>
    </location>
</feature>
<dbReference type="PROSITE" id="PS50176">
    <property type="entry name" value="ARM_REPEAT"/>
    <property type="match status" value="3"/>
</dbReference>
<evidence type="ECO:0000256" key="5">
    <source>
        <dbReference type="ARBA" id="ARBA00022949"/>
    </source>
</evidence>
<evidence type="ECO:0000313" key="11">
    <source>
        <dbReference type="RefSeq" id="XP_070435947.1"/>
    </source>
</evidence>
<evidence type="ECO:0000313" key="8">
    <source>
        <dbReference type="Proteomes" id="UP001652662"/>
    </source>
</evidence>
<dbReference type="Gene3D" id="1.25.10.10">
    <property type="entry name" value="Leucine-rich Repeat Variant"/>
    <property type="match status" value="1"/>
</dbReference>
<dbReference type="InterPro" id="IPR000225">
    <property type="entry name" value="Armadillo"/>
</dbReference>
<comment type="similarity">
    <text evidence="2">Belongs to the beta-catenin family.</text>
</comment>
<dbReference type="InterPro" id="IPR016024">
    <property type="entry name" value="ARM-type_fold"/>
</dbReference>
<gene>
    <name evidence="9 10 11" type="primary">PKP4</name>
</gene>
<dbReference type="Pfam" id="PF00514">
    <property type="entry name" value="Arm"/>
    <property type="match status" value="3"/>
</dbReference>
<evidence type="ECO:0000256" key="4">
    <source>
        <dbReference type="ARBA" id="ARBA00022889"/>
    </source>
</evidence>
<comment type="subcellular location">
    <subcellularLocation>
        <location evidence="1">Cell junction</location>
    </subcellularLocation>
</comment>
<protein>
    <submittedName>
        <fullName evidence="9 10">Plakophilin-4 isoform X6</fullName>
    </submittedName>
</protein>
<feature type="compositionally biased region" description="Basic and acidic residues" evidence="7">
    <location>
        <begin position="772"/>
        <end position="781"/>
    </location>
</feature>
<feature type="region of interest" description="Disordered" evidence="7">
    <location>
        <begin position="1057"/>
        <end position="1085"/>
    </location>
</feature>
<keyword evidence="3" id="KW-0677">Repeat</keyword>
<evidence type="ECO:0000313" key="9">
    <source>
        <dbReference type="RefSeq" id="XP_008520500.1"/>
    </source>
</evidence>
<dbReference type="PANTHER" id="PTHR10372:SF8">
    <property type="entry name" value="PLAKOPHILIN-4"/>
    <property type="match status" value="1"/>
</dbReference>
<keyword evidence="4" id="KW-0130">Cell adhesion</keyword>
<feature type="region of interest" description="Disordered" evidence="7">
    <location>
        <begin position="772"/>
        <end position="809"/>
    </location>
</feature>
<feature type="compositionally biased region" description="Polar residues" evidence="7">
    <location>
        <begin position="138"/>
        <end position="154"/>
    </location>
</feature>
<evidence type="ECO:0000256" key="2">
    <source>
        <dbReference type="ARBA" id="ARBA00005462"/>
    </source>
</evidence>
<feature type="compositionally biased region" description="Low complexity" evidence="7">
    <location>
        <begin position="229"/>
        <end position="240"/>
    </location>
</feature>
<feature type="compositionally biased region" description="Polar residues" evidence="7">
    <location>
        <begin position="289"/>
        <end position="338"/>
    </location>
</feature>
<dbReference type="GeneID" id="103552347"/>
<feature type="region of interest" description="Disordered" evidence="7">
    <location>
        <begin position="1"/>
        <end position="31"/>
    </location>
</feature>
<dbReference type="RefSeq" id="XP_070435947.1">
    <property type="nucleotide sequence ID" value="XM_070579846.1"/>
</dbReference>
<dbReference type="RefSeq" id="XP_070435946.1">
    <property type="nucleotide sequence ID" value="XM_070579845.1"/>
</dbReference>
<name>A0ABM4L678_EQUPR</name>
<proteinExistence type="inferred from homology"/>
<evidence type="ECO:0000256" key="7">
    <source>
        <dbReference type="SAM" id="MobiDB-lite"/>
    </source>
</evidence>